<reference evidence="2 3" key="1">
    <citation type="journal article" date="2023" name="PLoS ONE">
        <title>Cytospora paraplurivora sp. nov. isolated from orchards with fruit tree decline syndrome in Ontario, Canada.</title>
        <authorList>
            <person name="Ilyukhin E."/>
            <person name="Nguyen H.D.T."/>
            <person name="Castle A.J."/>
            <person name="Ellouze W."/>
        </authorList>
    </citation>
    <scope>NUCLEOTIDE SEQUENCE [LARGE SCALE GENOMIC DNA]</scope>
    <source>
        <strain evidence="2 3">FDS-564</strain>
    </source>
</reference>
<dbReference type="InterPro" id="IPR012677">
    <property type="entry name" value="Nucleotide-bd_a/b_plait_sf"/>
</dbReference>
<feature type="region of interest" description="Disordered" evidence="1">
    <location>
        <begin position="88"/>
        <end position="142"/>
    </location>
</feature>
<sequence length="481" mass="51932">MAPLILHNVPDEELYIGEDGIQRPYAMIYPDQDRNPGALRSRRAAPETGAFGKSTRRSRSKTATPAKREDPTIQSAHKVFAAFFQQQQLSQTEDQEEEPSTATPRQRKSSIASALIPSTSTSAATDNLAEDSAAAAAQPAAPRNIPKVPTEIILRGFKNTDQQYAAINHYEQIAGRICEDYPRDPPFEIRRYKSDLRDPGFTRRRALTPDERARVNRADSGEHWVKVTFESSQAAEAAVFSSPQAVLGHLVYAEPYRGLPPLRDEAVPDATTAALGDEVPAGWRRPGQGGNRTAGELRAPFAPAGVLPREVLAADDDAVEVGLSPPHSQTSSRTVESGTVNGSTSSSNTVTGPTSYGGVTAPPATASASASASAIALAPAAAPAPVEDSVYCRRIPTARRAVLLPAEQALLPQQSYAQRLLSGIPFLTWFSGSMIGNEVPRTAEGDFDWVHASLYWKFICWLDLVFRLFGGEIVSPDKDDD</sequence>
<proteinExistence type="predicted"/>
<organism evidence="2 3">
    <name type="scientific">Cytospora paraplurivora</name>
    <dbReference type="NCBI Taxonomy" id="2898453"/>
    <lineage>
        <taxon>Eukaryota</taxon>
        <taxon>Fungi</taxon>
        <taxon>Dikarya</taxon>
        <taxon>Ascomycota</taxon>
        <taxon>Pezizomycotina</taxon>
        <taxon>Sordariomycetes</taxon>
        <taxon>Sordariomycetidae</taxon>
        <taxon>Diaporthales</taxon>
        <taxon>Cytosporaceae</taxon>
        <taxon>Cytospora</taxon>
    </lineage>
</organism>
<feature type="region of interest" description="Disordered" evidence="1">
    <location>
        <begin position="28"/>
        <end position="72"/>
    </location>
</feature>
<keyword evidence="3" id="KW-1185">Reference proteome</keyword>
<feature type="compositionally biased region" description="Low complexity" evidence="1">
    <location>
        <begin position="123"/>
        <end position="141"/>
    </location>
</feature>
<feature type="region of interest" description="Disordered" evidence="1">
    <location>
        <begin position="321"/>
        <end position="356"/>
    </location>
</feature>
<protein>
    <recommendedName>
        <fullName evidence="4">Nucleoporin NUP53</fullName>
    </recommendedName>
</protein>
<comment type="caution">
    <text evidence="2">The sequence shown here is derived from an EMBL/GenBank/DDBJ whole genome shotgun (WGS) entry which is preliminary data.</text>
</comment>
<dbReference type="AlphaFoldDB" id="A0AAN9TZE3"/>
<feature type="compositionally biased region" description="Low complexity" evidence="1">
    <location>
        <begin position="334"/>
        <end position="354"/>
    </location>
</feature>
<feature type="compositionally biased region" description="Polar residues" evidence="1">
    <location>
        <begin position="100"/>
        <end position="122"/>
    </location>
</feature>
<name>A0AAN9TZE3_9PEZI</name>
<dbReference type="Gene3D" id="3.30.70.330">
    <property type="match status" value="1"/>
</dbReference>
<evidence type="ECO:0000313" key="2">
    <source>
        <dbReference type="EMBL" id="KAK7734750.1"/>
    </source>
</evidence>
<evidence type="ECO:0000313" key="3">
    <source>
        <dbReference type="Proteomes" id="UP001320245"/>
    </source>
</evidence>
<dbReference type="Proteomes" id="UP001320245">
    <property type="component" value="Unassembled WGS sequence"/>
</dbReference>
<dbReference type="EMBL" id="JAJSPL020000042">
    <property type="protein sequence ID" value="KAK7734750.1"/>
    <property type="molecule type" value="Genomic_DNA"/>
</dbReference>
<accession>A0AAN9TZE3</accession>
<evidence type="ECO:0000256" key="1">
    <source>
        <dbReference type="SAM" id="MobiDB-lite"/>
    </source>
</evidence>
<evidence type="ECO:0008006" key="4">
    <source>
        <dbReference type="Google" id="ProtNLM"/>
    </source>
</evidence>
<gene>
    <name evidence="2" type="ORF">SLS53_007856</name>
</gene>